<dbReference type="Pfam" id="PF00072">
    <property type="entry name" value="Response_reg"/>
    <property type="match status" value="1"/>
</dbReference>
<dbReference type="GO" id="GO:0006355">
    <property type="term" value="P:regulation of DNA-templated transcription"/>
    <property type="evidence" value="ECO:0007669"/>
    <property type="project" value="InterPro"/>
</dbReference>
<dbReference type="SUPFAM" id="SSF52172">
    <property type="entry name" value="CheY-like"/>
    <property type="match status" value="1"/>
</dbReference>
<dbReference type="InterPro" id="IPR009057">
    <property type="entry name" value="Homeodomain-like_sf"/>
</dbReference>
<feature type="domain" description="Sigma-54 factor interaction" evidence="6">
    <location>
        <begin position="134"/>
        <end position="335"/>
    </location>
</feature>
<dbReference type="Gene3D" id="1.10.10.60">
    <property type="entry name" value="Homeodomain-like"/>
    <property type="match status" value="1"/>
</dbReference>
<dbReference type="CDD" id="cd00009">
    <property type="entry name" value="AAA"/>
    <property type="match status" value="1"/>
</dbReference>
<protein>
    <submittedName>
        <fullName evidence="8">Nitrogen regulation protein NR(I)</fullName>
    </submittedName>
</protein>
<dbReference type="InterPro" id="IPR001789">
    <property type="entry name" value="Sig_transdc_resp-reg_receiver"/>
</dbReference>
<evidence type="ECO:0000313" key="8">
    <source>
        <dbReference type="EMBL" id="VAY89603.1"/>
    </source>
</evidence>
<proteinExistence type="predicted"/>
<dbReference type="CDD" id="cd17550">
    <property type="entry name" value="REC_NtrX-like"/>
    <property type="match status" value="1"/>
</dbReference>
<evidence type="ECO:0000259" key="7">
    <source>
        <dbReference type="PROSITE" id="PS50110"/>
    </source>
</evidence>
<dbReference type="InterPro" id="IPR002078">
    <property type="entry name" value="Sigma_54_int"/>
</dbReference>
<dbReference type="SUPFAM" id="SSF46689">
    <property type="entry name" value="Homeodomain-like"/>
    <property type="match status" value="1"/>
</dbReference>
<feature type="domain" description="Response regulatory" evidence="7">
    <location>
        <begin position="4"/>
        <end position="119"/>
    </location>
</feature>
<dbReference type="Gene3D" id="3.40.50.300">
    <property type="entry name" value="P-loop containing nucleotide triphosphate hydrolases"/>
    <property type="match status" value="1"/>
</dbReference>
<dbReference type="SMART" id="SM00448">
    <property type="entry name" value="REC"/>
    <property type="match status" value="1"/>
</dbReference>
<sequence length="443" mass="49939">MSNLILIVDDEIGIRELLSEILRDEGYEVQLAATASEARELRQRQRPDMVLLDIWMPLEDGVTLLREWASTGQLTMPVVMMSGHATVEMAVEATRMGAYGFLEKPIALPKLLSTVVRAMQAGKEVRQQTLSSHQLGRSAVMNELRQRLDQIASQAVPLFLMGEPGCGIELIARHLLKPNALWYALEEMHWLVENPFQPLQDYQGGVIFIAELAHLKAAEQQGLMQLMSKLSRYHLRLICGSAQPLGELIHNGHLAAAFLAQMGGVSLAVPALREHAEDIPEIALTFLNRMIETGEIPVRTLTSGALNLLRQQRLRQQRWPGNLPMLASAVRTLALTASGFEITFEDAQRFITDYEGEPGEEPDTVDEIKRAVLVRDLVTLYEKPLREARDEFEKGYFEFHLRDARGNISRVAERVGLERTHLYRKLKQLGIHGVLYRNESERG</sequence>
<dbReference type="Gene3D" id="1.10.8.60">
    <property type="match status" value="1"/>
</dbReference>
<keyword evidence="5" id="KW-0804">Transcription</keyword>
<dbReference type="PROSITE" id="PS50045">
    <property type="entry name" value="SIGMA54_INTERACT_4"/>
    <property type="match status" value="1"/>
</dbReference>
<evidence type="ECO:0000256" key="5">
    <source>
        <dbReference type="ARBA" id="ARBA00023163"/>
    </source>
</evidence>
<dbReference type="Pfam" id="PF14532">
    <property type="entry name" value="Sigma54_activ_2"/>
    <property type="match status" value="1"/>
</dbReference>
<accession>A0A3P3ZRW5</accession>
<gene>
    <name evidence="8" type="primary">glnG</name>
    <name evidence="8" type="ORF">CARN8_7170008</name>
</gene>
<dbReference type="PANTHER" id="PTHR32071:SF17">
    <property type="entry name" value="TRANSCRIPTIONAL REGULATOR (NTRC FAMILY)"/>
    <property type="match status" value="1"/>
</dbReference>
<dbReference type="SUPFAM" id="SSF52540">
    <property type="entry name" value="P-loop containing nucleoside triphosphate hydrolases"/>
    <property type="match status" value="1"/>
</dbReference>
<organism evidence="8">
    <name type="scientific">mine drainage metagenome</name>
    <dbReference type="NCBI Taxonomy" id="410659"/>
    <lineage>
        <taxon>unclassified sequences</taxon>
        <taxon>metagenomes</taxon>
        <taxon>ecological metagenomes</taxon>
    </lineage>
</organism>
<dbReference type="InterPro" id="IPR058031">
    <property type="entry name" value="AAA_lid_NorR"/>
</dbReference>
<dbReference type="Pfam" id="PF25601">
    <property type="entry name" value="AAA_lid_14"/>
    <property type="match status" value="1"/>
</dbReference>
<dbReference type="GO" id="GO:0005524">
    <property type="term" value="F:ATP binding"/>
    <property type="evidence" value="ECO:0007669"/>
    <property type="project" value="UniProtKB-KW"/>
</dbReference>
<dbReference type="InterPro" id="IPR027417">
    <property type="entry name" value="P-loop_NTPase"/>
</dbReference>
<dbReference type="Pfam" id="PF02954">
    <property type="entry name" value="HTH_8"/>
    <property type="match status" value="1"/>
</dbReference>
<name>A0A3P3ZRW5_9ZZZZ</name>
<dbReference type="PANTHER" id="PTHR32071">
    <property type="entry name" value="TRANSCRIPTIONAL REGULATORY PROTEIN"/>
    <property type="match status" value="1"/>
</dbReference>
<reference evidence="8" key="1">
    <citation type="submission" date="2018-10" db="EMBL/GenBank/DDBJ databases">
        <authorList>
            <person name="Plewniak F."/>
        </authorList>
    </citation>
    <scope>NUCLEOTIDE SEQUENCE</scope>
</reference>
<evidence type="ECO:0000256" key="4">
    <source>
        <dbReference type="ARBA" id="ARBA00023015"/>
    </source>
</evidence>
<dbReference type="PROSITE" id="PS50110">
    <property type="entry name" value="RESPONSE_REGULATORY"/>
    <property type="match status" value="1"/>
</dbReference>
<dbReference type="EMBL" id="UOYP01000687">
    <property type="protein sequence ID" value="VAY89603.1"/>
    <property type="molecule type" value="Genomic_DNA"/>
</dbReference>
<evidence type="ECO:0000256" key="3">
    <source>
        <dbReference type="ARBA" id="ARBA00022840"/>
    </source>
</evidence>
<dbReference type="FunFam" id="3.40.50.2300:FF:000018">
    <property type="entry name" value="DNA-binding transcriptional regulator NtrC"/>
    <property type="match status" value="1"/>
</dbReference>
<dbReference type="InterPro" id="IPR011006">
    <property type="entry name" value="CheY-like_superfamily"/>
</dbReference>
<keyword evidence="1" id="KW-0597">Phosphoprotein</keyword>
<keyword evidence="3" id="KW-0067">ATP-binding</keyword>
<dbReference type="AlphaFoldDB" id="A0A3P3ZRW5"/>
<dbReference type="InterPro" id="IPR002197">
    <property type="entry name" value="HTH_Fis"/>
</dbReference>
<keyword evidence="4" id="KW-0805">Transcription regulation</keyword>
<evidence type="ECO:0000256" key="1">
    <source>
        <dbReference type="ARBA" id="ARBA00022553"/>
    </source>
</evidence>
<evidence type="ECO:0000259" key="6">
    <source>
        <dbReference type="PROSITE" id="PS50045"/>
    </source>
</evidence>
<keyword evidence="2" id="KW-0547">Nucleotide-binding</keyword>
<dbReference type="GO" id="GO:0000160">
    <property type="term" value="P:phosphorelay signal transduction system"/>
    <property type="evidence" value="ECO:0007669"/>
    <property type="project" value="InterPro"/>
</dbReference>
<evidence type="ECO:0000256" key="2">
    <source>
        <dbReference type="ARBA" id="ARBA00022741"/>
    </source>
</evidence>
<dbReference type="Gene3D" id="3.40.50.2300">
    <property type="match status" value="1"/>
</dbReference>
<dbReference type="GO" id="GO:0043565">
    <property type="term" value="F:sequence-specific DNA binding"/>
    <property type="evidence" value="ECO:0007669"/>
    <property type="project" value="InterPro"/>
</dbReference>